<dbReference type="STRING" id="109376.A0A0D3CX81"/>
<dbReference type="PANTHER" id="PTHR12029:SF11">
    <property type="entry name" value="METHYLTRANSFERASE TARBP1-RELATED"/>
    <property type="match status" value="1"/>
</dbReference>
<dbReference type="Gene3D" id="3.30.540.10">
    <property type="entry name" value="Fructose-1,6-Bisphosphatase, subunit A, domain 1"/>
    <property type="match status" value="1"/>
</dbReference>
<sequence>MHLFKAVISSYKRLLVVFDSLDGSSNIDAAVSAGSIFVGVSMGMLQHEESDFIKWGEILLLDSLSTNDMVENYIGSLSESFPIPLSCHLLNRILNVAFKVPGQLQSFLLHVIFKKFSSQSSLKISLQGNVYILSRNGIKKRVWECCKKLFSVLCLCLSSGSWTDGTESYVSEKDPV</sequence>
<dbReference type="Proteomes" id="UP000032141">
    <property type="component" value="Chromosome C6"/>
</dbReference>
<dbReference type="EnsemblPlants" id="Bo6g092900.1">
    <property type="protein sequence ID" value="Bo6g092900.1"/>
    <property type="gene ID" value="Bo6g092900"/>
</dbReference>
<dbReference type="Gramene" id="Bo6g092900.1">
    <property type="protein sequence ID" value="Bo6g092900.1"/>
    <property type="gene ID" value="Bo6g092900"/>
</dbReference>
<organism evidence="1 2">
    <name type="scientific">Brassica oleracea var. oleracea</name>
    <dbReference type="NCBI Taxonomy" id="109376"/>
    <lineage>
        <taxon>Eukaryota</taxon>
        <taxon>Viridiplantae</taxon>
        <taxon>Streptophyta</taxon>
        <taxon>Embryophyta</taxon>
        <taxon>Tracheophyta</taxon>
        <taxon>Spermatophyta</taxon>
        <taxon>Magnoliopsida</taxon>
        <taxon>eudicotyledons</taxon>
        <taxon>Gunneridae</taxon>
        <taxon>Pentapetalae</taxon>
        <taxon>rosids</taxon>
        <taxon>malvids</taxon>
        <taxon>Brassicales</taxon>
        <taxon>Brassicaceae</taxon>
        <taxon>Brassiceae</taxon>
        <taxon>Brassica</taxon>
    </lineage>
</organism>
<dbReference type="GO" id="GO:0016423">
    <property type="term" value="F:tRNA (guanine) methyltransferase activity"/>
    <property type="evidence" value="ECO:0007669"/>
    <property type="project" value="TreeGrafter"/>
</dbReference>
<dbReference type="AlphaFoldDB" id="A0A0D3CX81"/>
<protein>
    <submittedName>
        <fullName evidence="1">Uncharacterized protein</fullName>
    </submittedName>
</protein>
<proteinExistence type="predicted"/>
<accession>A0A0D3CX81</accession>
<dbReference type="SUPFAM" id="SSF56655">
    <property type="entry name" value="Carbohydrate phosphatase"/>
    <property type="match status" value="1"/>
</dbReference>
<evidence type="ECO:0000313" key="1">
    <source>
        <dbReference type="EnsemblPlants" id="Bo6g092900.1"/>
    </source>
</evidence>
<name>A0A0D3CX81_BRAOL</name>
<keyword evidence="2" id="KW-1185">Reference proteome</keyword>
<reference evidence="1" key="2">
    <citation type="submission" date="2015-03" db="UniProtKB">
        <authorList>
            <consortium name="EnsemblPlants"/>
        </authorList>
    </citation>
    <scope>IDENTIFICATION</scope>
</reference>
<dbReference type="OMA" id="KRVWECC"/>
<dbReference type="InterPro" id="IPR045330">
    <property type="entry name" value="TRM3/TARBP1"/>
</dbReference>
<dbReference type="eggNOG" id="KOG0839">
    <property type="taxonomic scope" value="Eukaryota"/>
</dbReference>
<dbReference type="HOGENOM" id="CLU_1527296_0_0_1"/>
<dbReference type="GO" id="GO:0030488">
    <property type="term" value="P:tRNA methylation"/>
    <property type="evidence" value="ECO:0007669"/>
    <property type="project" value="TreeGrafter"/>
</dbReference>
<reference evidence="1 2" key="1">
    <citation type="journal article" date="2014" name="Genome Biol.">
        <title>Transcriptome and methylome profiling reveals relics of genome dominance in the mesopolyploid Brassica oleracea.</title>
        <authorList>
            <person name="Parkin I.A."/>
            <person name="Koh C."/>
            <person name="Tang H."/>
            <person name="Robinson S.J."/>
            <person name="Kagale S."/>
            <person name="Clarke W.E."/>
            <person name="Town C.D."/>
            <person name="Nixon J."/>
            <person name="Krishnakumar V."/>
            <person name="Bidwell S.L."/>
            <person name="Denoeud F."/>
            <person name="Belcram H."/>
            <person name="Links M.G."/>
            <person name="Just J."/>
            <person name="Clarke C."/>
            <person name="Bender T."/>
            <person name="Huebert T."/>
            <person name="Mason A.S."/>
            <person name="Pires J.C."/>
            <person name="Barker G."/>
            <person name="Moore J."/>
            <person name="Walley P.G."/>
            <person name="Manoli S."/>
            <person name="Batley J."/>
            <person name="Edwards D."/>
            <person name="Nelson M.N."/>
            <person name="Wang X."/>
            <person name="Paterson A.H."/>
            <person name="King G."/>
            <person name="Bancroft I."/>
            <person name="Chalhoub B."/>
            <person name="Sharpe A.G."/>
        </authorList>
    </citation>
    <scope>NUCLEOTIDE SEQUENCE</scope>
    <source>
        <strain evidence="1 2">cv. TO1000</strain>
    </source>
</reference>
<evidence type="ECO:0000313" key="2">
    <source>
        <dbReference type="Proteomes" id="UP000032141"/>
    </source>
</evidence>
<dbReference type="PANTHER" id="PTHR12029">
    <property type="entry name" value="RNA METHYLTRANSFERASE"/>
    <property type="match status" value="1"/>
</dbReference>